<gene>
    <name evidence="1" type="ORF">B0H16DRAFT_859715</name>
</gene>
<organism evidence="1 2">
    <name type="scientific">Mycena metata</name>
    <dbReference type="NCBI Taxonomy" id="1033252"/>
    <lineage>
        <taxon>Eukaryota</taxon>
        <taxon>Fungi</taxon>
        <taxon>Dikarya</taxon>
        <taxon>Basidiomycota</taxon>
        <taxon>Agaricomycotina</taxon>
        <taxon>Agaricomycetes</taxon>
        <taxon>Agaricomycetidae</taxon>
        <taxon>Agaricales</taxon>
        <taxon>Marasmiineae</taxon>
        <taxon>Mycenaceae</taxon>
        <taxon>Mycena</taxon>
    </lineage>
</organism>
<keyword evidence="2" id="KW-1185">Reference proteome</keyword>
<dbReference type="EMBL" id="JARKIB010000066">
    <property type="protein sequence ID" value="KAJ7750353.1"/>
    <property type="molecule type" value="Genomic_DNA"/>
</dbReference>
<accession>A0AAD7IV05</accession>
<name>A0AAD7IV05_9AGAR</name>
<reference evidence="1" key="1">
    <citation type="submission" date="2023-03" db="EMBL/GenBank/DDBJ databases">
        <title>Massive genome expansion in bonnet fungi (Mycena s.s.) driven by repeated elements and novel gene families across ecological guilds.</title>
        <authorList>
            <consortium name="Lawrence Berkeley National Laboratory"/>
            <person name="Harder C.B."/>
            <person name="Miyauchi S."/>
            <person name="Viragh M."/>
            <person name="Kuo A."/>
            <person name="Thoen E."/>
            <person name="Andreopoulos B."/>
            <person name="Lu D."/>
            <person name="Skrede I."/>
            <person name="Drula E."/>
            <person name="Henrissat B."/>
            <person name="Morin E."/>
            <person name="Kohler A."/>
            <person name="Barry K."/>
            <person name="LaButti K."/>
            <person name="Morin E."/>
            <person name="Salamov A."/>
            <person name="Lipzen A."/>
            <person name="Mereny Z."/>
            <person name="Hegedus B."/>
            <person name="Baldrian P."/>
            <person name="Stursova M."/>
            <person name="Weitz H."/>
            <person name="Taylor A."/>
            <person name="Grigoriev I.V."/>
            <person name="Nagy L.G."/>
            <person name="Martin F."/>
            <person name="Kauserud H."/>
        </authorList>
    </citation>
    <scope>NUCLEOTIDE SEQUENCE</scope>
    <source>
        <strain evidence="1">CBHHK182m</strain>
    </source>
</reference>
<evidence type="ECO:0000313" key="1">
    <source>
        <dbReference type="EMBL" id="KAJ7750353.1"/>
    </source>
</evidence>
<protein>
    <submittedName>
        <fullName evidence="1">Uncharacterized protein</fullName>
    </submittedName>
</protein>
<dbReference type="AlphaFoldDB" id="A0AAD7IV05"/>
<evidence type="ECO:0000313" key="2">
    <source>
        <dbReference type="Proteomes" id="UP001215598"/>
    </source>
</evidence>
<proteinExistence type="predicted"/>
<comment type="caution">
    <text evidence="1">The sequence shown here is derived from an EMBL/GenBank/DDBJ whole genome shotgun (WGS) entry which is preliminary data.</text>
</comment>
<sequence>MPRAGNERPRPYTNAAGFPVQVPYPEIRRLPQSRRANLDPGSALLPYTDEEPLDIPLNMLMTNLSLPTLSARTLDWVLSGMFPDPASRALATANFMSIAKDIGPADGVLPIIGQKPEQGGADAIKLLTIPGEHPPLYIRFYPGGHTRDDTVICFDLAIGPQQGVPLPRGYSFFQRTSEGVVDLKGLQEAMGYGKPAGGDSFLIMKDTQVILRRGPDARRNFAFQTSV</sequence>
<dbReference type="Proteomes" id="UP001215598">
    <property type="component" value="Unassembled WGS sequence"/>
</dbReference>